<accession>A0AAV9IP75</accession>
<evidence type="ECO:0000313" key="6">
    <source>
        <dbReference type="EMBL" id="KAK4529059.1"/>
    </source>
</evidence>
<dbReference type="SUPFAM" id="SSF50090">
    <property type="entry name" value="Electron transport accessory proteins"/>
    <property type="match status" value="1"/>
</dbReference>
<evidence type="ECO:0000313" key="7">
    <source>
        <dbReference type="Proteomes" id="UP001300502"/>
    </source>
</evidence>
<dbReference type="AlphaFoldDB" id="A0AAV9IP75"/>
<dbReference type="Pfam" id="PF02941">
    <property type="entry name" value="FeThRed_A"/>
    <property type="match status" value="1"/>
</dbReference>
<dbReference type="PANTHER" id="PTHR46937:SF4">
    <property type="entry name" value="FERREDOXIN-THIOREDOXIN REDUCTASE SUBUNIT A1, CHLOROPLASTIC"/>
    <property type="match status" value="1"/>
</dbReference>
<name>A0AAV9IP75_9RHOD</name>
<evidence type="ECO:0000256" key="4">
    <source>
        <dbReference type="ARBA" id="ARBA00034490"/>
    </source>
</evidence>
<dbReference type="Gene3D" id="2.30.30.50">
    <property type="match status" value="1"/>
</dbReference>
<keyword evidence="7" id="KW-1185">Reference proteome</keyword>
<reference evidence="6 7" key="1">
    <citation type="submission" date="2022-07" db="EMBL/GenBank/DDBJ databases">
        <title>Genome-wide signatures of adaptation to extreme environments.</title>
        <authorList>
            <person name="Cho C.H."/>
            <person name="Yoon H.S."/>
        </authorList>
    </citation>
    <scope>NUCLEOTIDE SEQUENCE [LARGE SCALE GENOMIC DNA]</scope>
    <source>
        <strain evidence="6 7">108.79 E11</strain>
    </source>
</reference>
<comment type="similarity">
    <text evidence="4">Belongs to the ferredoxin thioredoxin reductase alpha subunit family.</text>
</comment>
<dbReference type="EMBL" id="JANCYU010000075">
    <property type="protein sequence ID" value="KAK4529059.1"/>
    <property type="molecule type" value="Genomic_DNA"/>
</dbReference>
<dbReference type="InterPro" id="IPR008990">
    <property type="entry name" value="Elect_transpt_acc-like_dom_sf"/>
</dbReference>
<protein>
    <recommendedName>
        <fullName evidence="5">Ferredoxin thioredoxin reductase alpha chain domain-containing protein</fullName>
    </recommendedName>
</protein>
<sequence>MPCCYSRNIPICRPCSSIICRRKSCTRWLVYAPPPRRVWRCCQSAAFEQTRSEQQNDREHRGSIYCGDRVKVISDVVVYHVPKWKDQGIALKDKVGKVIGFCDMYKGEPITANYPIVVEFMIPDDGDQEETGKGKGSKFTCHLAAEELERV</sequence>
<dbReference type="PANTHER" id="PTHR46937">
    <property type="entry name" value="FERREDOXIN-THIOREDOXIN REDUCTASE, VARIABLE CHAIN"/>
    <property type="match status" value="1"/>
</dbReference>
<organism evidence="6 7">
    <name type="scientific">Galdieria yellowstonensis</name>
    <dbReference type="NCBI Taxonomy" id="3028027"/>
    <lineage>
        <taxon>Eukaryota</taxon>
        <taxon>Rhodophyta</taxon>
        <taxon>Bangiophyceae</taxon>
        <taxon>Galdieriales</taxon>
        <taxon>Galdieriaceae</taxon>
        <taxon>Galdieria</taxon>
    </lineage>
</organism>
<comment type="function">
    <text evidence="3">Variable subunit of the ferredoxin-thioredoxin reductase (FTR), which catalyzes the two-electron reduction of thioredoxins by the electrons provided by reduced ferredoxin.</text>
</comment>
<dbReference type="InterPro" id="IPR044166">
    <property type="entry name" value="FTRV"/>
</dbReference>
<dbReference type="InterPro" id="IPR004207">
    <property type="entry name" value="Fd_thioredoxin_Rdtase_alpha"/>
</dbReference>
<keyword evidence="1" id="KW-0560">Oxidoreductase</keyword>
<evidence type="ECO:0000256" key="3">
    <source>
        <dbReference type="ARBA" id="ARBA00034474"/>
    </source>
</evidence>
<evidence type="ECO:0000259" key="5">
    <source>
        <dbReference type="Pfam" id="PF02941"/>
    </source>
</evidence>
<dbReference type="Proteomes" id="UP001300502">
    <property type="component" value="Unassembled WGS sequence"/>
</dbReference>
<comment type="caution">
    <text evidence="6">The sequence shown here is derived from an EMBL/GenBank/DDBJ whole genome shotgun (WGS) entry which is preliminary data.</text>
</comment>
<evidence type="ECO:0000256" key="2">
    <source>
        <dbReference type="ARBA" id="ARBA00026011"/>
    </source>
</evidence>
<feature type="domain" description="Ferredoxin thioredoxin reductase alpha chain" evidence="5">
    <location>
        <begin position="67"/>
        <end position="147"/>
    </location>
</feature>
<dbReference type="GO" id="GO:0015979">
    <property type="term" value="P:photosynthesis"/>
    <property type="evidence" value="ECO:0007669"/>
    <property type="project" value="InterPro"/>
</dbReference>
<gene>
    <name evidence="6" type="ORF">GAYE_SCF7681MG7009</name>
</gene>
<dbReference type="GO" id="GO:0016491">
    <property type="term" value="F:oxidoreductase activity"/>
    <property type="evidence" value="ECO:0007669"/>
    <property type="project" value="UniProtKB-KW"/>
</dbReference>
<comment type="subunit">
    <text evidence="2">Heterodimer of subunit A (variable subunit) and subunit B (catalytic subunit). Heterodimeric FTR forms a complex with ferredoxin and thioredoxin.</text>
</comment>
<proteinExistence type="inferred from homology"/>
<evidence type="ECO:0000256" key="1">
    <source>
        <dbReference type="ARBA" id="ARBA00023002"/>
    </source>
</evidence>